<comment type="caution">
    <text evidence="2">The sequence shown here is derived from an EMBL/GenBank/DDBJ whole genome shotgun (WGS) entry which is preliminary data.</text>
</comment>
<accession>A0ABN9S5G6</accession>
<keyword evidence="3" id="KW-1185">Reference proteome</keyword>
<feature type="chain" id="PRO_5046255422" evidence="1">
    <location>
        <begin position="19"/>
        <end position="142"/>
    </location>
</feature>
<reference evidence="2" key="1">
    <citation type="submission" date="2023-10" db="EMBL/GenBank/DDBJ databases">
        <authorList>
            <person name="Chen Y."/>
            <person name="Shah S."/>
            <person name="Dougan E. K."/>
            <person name="Thang M."/>
            <person name="Chan C."/>
        </authorList>
    </citation>
    <scope>NUCLEOTIDE SEQUENCE [LARGE SCALE GENOMIC DNA]</scope>
</reference>
<dbReference type="EMBL" id="CAUYUJ010009538">
    <property type="protein sequence ID" value="CAK0827061.1"/>
    <property type="molecule type" value="Genomic_DNA"/>
</dbReference>
<dbReference type="Proteomes" id="UP001189429">
    <property type="component" value="Unassembled WGS sequence"/>
</dbReference>
<keyword evidence="1" id="KW-0732">Signal</keyword>
<protein>
    <submittedName>
        <fullName evidence="2">Uncharacterized protein</fullName>
    </submittedName>
</protein>
<evidence type="ECO:0000313" key="3">
    <source>
        <dbReference type="Proteomes" id="UP001189429"/>
    </source>
</evidence>
<evidence type="ECO:0000256" key="1">
    <source>
        <dbReference type="SAM" id="SignalP"/>
    </source>
</evidence>
<gene>
    <name evidence="2" type="ORF">PCOR1329_LOCUS26685</name>
</gene>
<proteinExistence type="predicted"/>
<evidence type="ECO:0000313" key="2">
    <source>
        <dbReference type="EMBL" id="CAK0827061.1"/>
    </source>
</evidence>
<organism evidence="2 3">
    <name type="scientific">Prorocentrum cordatum</name>
    <dbReference type="NCBI Taxonomy" id="2364126"/>
    <lineage>
        <taxon>Eukaryota</taxon>
        <taxon>Sar</taxon>
        <taxon>Alveolata</taxon>
        <taxon>Dinophyceae</taxon>
        <taxon>Prorocentrales</taxon>
        <taxon>Prorocentraceae</taxon>
        <taxon>Prorocentrum</taxon>
    </lineage>
</organism>
<sequence length="142" mass="14541">MVRLLLIASLVGARGAAGLGAAPADSSMIQCGTAVDKSNTSQQTTAATYYIIAGGNCPVSGRIWDTAECESAVASLGITASPRTEGTTGTWDWTPPGCWIRFGGTQWAVTITNASANNGQYRAICREPTPAPTAAPTPALLP</sequence>
<feature type="signal peptide" evidence="1">
    <location>
        <begin position="1"/>
        <end position="18"/>
    </location>
</feature>
<name>A0ABN9S5G6_9DINO</name>